<evidence type="ECO:0000313" key="1">
    <source>
        <dbReference type="EMBL" id="KFD46690.1"/>
    </source>
</evidence>
<keyword evidence="2" id="KW-1185">Reference proteome</keyword>
<accession>A0A085LNZ4</accession>
<dbReference type="AlphaFoldDB" id="A0A085LNZ4"/>
<reference evidence="1 2" key="1">
    <citation type="journal article" date="2014" name="Nat. Genet.">
        <title>Genome and transcriptome of the porcine whipworm Trichuris suis.</title>
        <authorList>
            <person name="Jex A.R."/>
            <person name="Nejsum P."/>
            <person name="Schwarz E.M."/>
            <person name="Hu L."/>
            <person name="Young N.D."/>
            <person name="Hall R.S."/>
            <person name="Korhonen P.K."/>
            <person name="Liao S."/>
            <person name="Thamsborg S."/>
            <person name="Xia J."/>
            <person name="Xu P."/>
            <person name="Wang S."/>
            <person name="Scheerlinck J.P."/>
            <person name="Hofmann A."/>
            <person name="Sternberg P.W."/>
            <person name="Wang J."/>
            <person name="Gasser R.B."/>
        </authorList>
    </citation>
    <scope>NUCLEOTIDE SEQUENCE [LARGE SCALE GENOMIC DNA]</scope>
    <source>
        <strain evidence="1">DCEP-RM93M</strain>
    </source>
</reference>
<evidence type="ECO:0000313" key="2">
    <source>
        <dbReference type="Proteomes" id="UP000030764"/>
    </source>
</evidence>
<dbReference type="EMBL" id="KL363358">
    <property type="protein sequence ID" value="KFD46690.1"/>
    <property type="molecule type" value="Genomic_DNA"/>
</dbReference>
<organism evidence="1 2">
    <name type="scientific">Trichuris suis</name>
    <name type="common">pig whipworm</name>
    <dbReference type="NCBI Taxonomy" id="68888"/>
    <lineage>
        <taxon>Eukaryota</taxon>
        <taxon>Metazoa</taxon>
        <taxon>Ecdysozoa</taxon>
        <taxon>Nematoda</taxon>
        <taxon>Enoplea</taxon>
        <taxon>Dorylaimia</taxon>
        <taxon>Trichinellida</taxon>
        <taxon>Trichuridae</taxon>
        <taxon>Trichuris</taxon>
    </lineage>
</organism>
<sequence length="74" mass="8106">MTCRPNDLSAQRPVGRTTCRPNDFRPNDCHQLEDTVKESSGLATFVPGICPPAAVLPLLYHSVVMIDNRVTGEP</sequence>
<name>A0A085LNZ4_9BILA</name>
<proteinExistence type="predicted"/>
<dbReference type="Proteomes" id="UP000030764">
    <property type="component" value="Unassembled WGS sequence"/>
</dbReference>
<protein>
    <submittedName>
        <fullName evidence="1">Uncharacterized protein</fullName>
    </submittedName>
</protein>
<gene>
    <name evidence="1" type="ORF">M513_12458</name>
</gene>